<sequence length="224" mass="25417">MSYLKPILPKLAERAETFLQAELRWDNIHQPLLGHTLAPFKALFSRLEKKQIDAVVEETKALFAAANKAAEKTEAKPTALSAVEPIAETITIDDFAKLDMRVAKVLKCEAVPESNKLLRFELDLGDHTRQVFSGIKAAYNKPEELEGRFVIMVANLAPRKMKFPRDRCPHCVTVEYIGLPLPELRPLHCNKSHSLRWWIARYLNKHAQAFHLTVPCHYSPVLSG</sequence>
<dbReference type="Pfam" id="PF01588">
    <property type="entry name" value="tRNA_bind"/>
    <property type="match status" value="1"/>
</dbReference>
<evidence type="ECO:0000256" key="6">
    <source>
        <dbReference type="ARBA" id="ARBA00022490"/>
    </source>
</evidence>
<protein>
    <recommendedName>
        <fullName evidence="5">Methionine--tRNA ligase</fullName>
        <ecNumber evidence="4">6.1.1.10</ecNumber>
    </recommendedName>
    <alternativeName>
        <fullName evidence="14">Methionyl-tRNA synthetase</fullName>
    </alternativeName>
</protein>
<dbReference type="AlphaFoldDB" id="A0A7G2K1K3"/>
<keyword evidence="8 18" id="KW-0436">Ligase</keyword>
<dbReference type="GO" id="GO:0006431">
    <property type="term" value="P:methionyl-tRNA aminoacylation"/>
    <property type="evidence" value="ECO:0007669"/>
    <property type="project" value="InterPro"/>
</dbReference>
<dbReference type="SUPFAM" id="SSF47323">
    <property type="entry name" value="Anticodon-binding domain of a subclass of class I aminoacyl-tRNA synthetases"/>
    <property type="match status" value="1"/>
</dbReference>
<keyword evidence="7 16" id="KW-0820">tRNA-binding</keyword>
<dbReference type="GO" id="GO:0005737">
    <property type="term" value="C:cytoplasm"/>
    <property type="evidence" value="ECO:0007669"/>
    <property type="project" value="UniProtKB-SubCell"/>
</dbReference>
<dbReference type="EMBL" id="ABFC01000095">
    <property type="protein sequence ID" value="EFA29486.1"/>
    <property type="molecule type" value="Genomic_DNA"/>
</dbReference>
<dbReference type="SUPFAM" id="SSF50249">
    <property type="entry name" value="Nucleic acid-binding proteins"/>
    <property type="match status" value="1"/>
</dbReference>
<dbReference type="GO" id="GO:0000049">
    <property type="term" value="F:tRNA binding"/>
    <property type="evidence" value="ECO:0007669"/>
    <property type="project" value="UniProtKB-UniRule"/>
</dbReference>
<dbReference type="InterPro" id="IPR002547">
    <property type="entry name" value="tRNA-bd_dom"/>
</dbReference>
<comment type="caution">
    <text evidence="18">The sequence shown here is derived from an EMBL/GenBank/DDBJ whole genome shotgun (WGS) entry which is preliminary data.</text>
</comment>
<evidence type="ECO:0000256" key="11">
    <source>
        <dbReference type="ARBA" id="ARBA00022884"/>
    </source>
</evidence>
<keyword evidence="12" id="KW-0648">Protein biosynthesis</keyword>
<evidence type="ECO:0000256" key="2">
    <source>
        <dbReference type="ARBA" id="ARBA00004496"/>
    </source>
</evidence>
<dbReference type="FunFam" id="2.40.50.140:FF:000042">
    <property type="entry name" value="Methionine--tRNA ligase"/>
    <property type="match status" value="1"/>
</dbReference>
<evidence type="ECO:0000259" key="17">
    <source>
        <dbReference type="PROSITE" id="PS50886"/>
    </source>
</evidence>
<evidence type="ECO:0000256" key="7">
    <source>
        <dbReference type="ARBA" id="ARBA00022555"/>
    </source>
</evidence>
<dbReference type="CDD" id="cd02800">
    <property type="entry name" value="tRNA_bind_EcMetRS_like"/>
    <property type="match status" value="1"/>
</dbReference>
<evidence type="ECO:0000256" key="5">
    <source>
        <dbReference type="ARBA" id="ARBA00018753"/>
    </source>
</evidence>
<name>A0A7G2K1K3_HAEIF</name>
<dbReference type="PROSITE" id="PS50886">
    <property type="entry name" value="TRBD"/>
    <property type="match status" value="1"/>
</dbReference>
<keyword evidence="13" id="KW-0030">Aminoacyl-tRNA synthetase</keyword>
<evidence type="ECO:0000256" key="4">
    <source>
        <dbReference type="ARBA" id="ARBA00012838"/>
    </source>
</evidence>
<evidence type="ECO:0000256" key="16">
    <source>
        <dbReference type="PROSITE-ProRule" id="PRU00209"/>
    </source>
</evidence>
<evidence type="ECO:0000256" key="10">
    <source>
        <dbReference type="ARBA" id="ARBA00022840"/>
    </source>
</evidence>
<dbReference type="EC" id="6.1.1.10" evidence="4"/>
<evidence type="ECO:0000256" key="13">
    <source>
        <dbReference type="ARBA" id="ARBA00023146"/>
    </source>
</evidence>
<keyword evidence="11 16" id="KW-0694">RNA-binding</keyword>
<dbReference type="PANTHER" id="PTHR11586:SF37">
    <property type="entry name" value="TRNA-BINDING DOMAIN-CONTAINING PROTEIN"/>
    <property type="match status" value="1"/>
</dbReference>
<feature type="domain" description="TRNA-binding" evidence="17">
    <location>
        <begin position="94"/>
        <end position="200"/>
    </location>
</feature>
<reference evidence="18" key="1">
    <citation type="journal article" date="2010" name="Genomics">
        <title>Tracing phylogenomic events leading to diversity of Haemophilus influenzae and the emergence of Brazilian Purpuric Fever (BPF)-associated clones.</title>
        <authorList>
            <person name="Papazisi L."/>
            <person name="Ratnayake S."/>
            <person name="Remortel B.G."/>
            <person name="Bock G.R."/>
            <person name="Liang W."/>
            <person name="Saeed A.I."/>
            <person name="Liu J."/>
            <person name="Fleischmann R.D."/>
            <person name="Kilian M."/>
            <person name="Peterson S.N."/>
        </authorList>
    </citation>
    <scope>NUCLEOTIDE SEQUENCE [LARGE SCALE GENOMIC DNA]</scope>
    <source>
        <strain evidence="18">HK1212</strain>
    </source>
</reference>
<evidence type="ECO:0000256" key="8">
    <source>
        <dbReference type="ARBA" id="ARBA00022598"/>
    </source>
</evidence>
<evidence type="ECO:0000313" key="18">
    <source>
        <dbReference type="EMBL" id="EFA29486.1"/>
    </source>
</evidence>
<organism evidence="18">
    <name type="scientific">Haemophilus influenzae HK1212</name>
    <dbReference type="NCBI Taxonomy" id="456482"/>
    <lineage>
        <taxon>Bacteria</taxon>
        <taxon>Pseudomonadati</taxon>
        <taxon>Pseudomonadota</taxon>
        <taxon>Gammaproteobacteria</taxon>
        <taxon>Pasteurellales</taxon>
        <taxon>Pasteurellaceae</taxon>
        <taxon>Haemophilus</taxon>
    </lineage>
</organism>
<keyword evidence="6" id="KW-0963">Cytoplasm</keyword>
<evidence type="ECO:0000256" key="3">
    <source>
        <dbReference type="ARBA" id="ARBA00011738"/>
    </source>
</evidence>
<dbReference type="InterPro" id="IPR004495">
    <property type="entry name" value="Met-tRNA-synth_bsu_C"/>
</dbReference>
<evidence type="ECO:0000256" key="9">
    <source>
        <dbReference type="ARBA" id="ARBA00022741"/>
    </source>
</evidence>
<dbReference type="GO" id="GO:0004825">
    <property type="term" value="F:methionine-tRNA ligase activity"/>
    <property type="evidence" value="ECO:0007669"/>
    <property type="project" value="UniProtKB-EC"/>
</dbReference>
<evidence type="ECO:0000256" key="15">
    <source>
        <dbReference type="ARBA" id="ARBA00047364"/>
    </source>
</evidence>
<gene>
    <name evidence="18" type="primary">metG</name>
    <name evidence="18" type="ORF">HAINFHK1212_1434</name>
</gene>
<dbReference type="PANTHER" id="PTHR11586">
    <property type="entry name" value="TRNA-AMINOACYLATION COFACTOR ARC1 FAMILY MEMBER"/>
    <property type="match status" value="1"/>
</dbReference>
<comment type="subcellular location">
    <subcellularLocation>
        <location evidence="2">Cytoplasm</location>
    </subcellularLocation>
</comment>
<keyword evidence="9" id="KW-0547">Nucleotide-binding</keyword>
<dbReference type="GO" id="GO:0005524">
    <property type="term" value="F:ATP binding"/>
    <property type="evidence" value="ECO:0007669"/>
    <property type="project" value="UniProtKB-KW"/>
</dbReference>
<comment type="catalytic activity">
    <reaction evidence="15">
        <text>tRNA(Met) + L-methionine + ATP = L-methionyl-tRNA(Met) + AMP + diphosphate</text>
        <dbReference type="Rhea" id="RHEA:13481"/>
        <dbReference type="Rhea" id="RHEA-COMP:9667"/>
        <dbReference type="Rhea" id="RHEA-COMP:9698"/>
        <dbReference type="ChEBI" id="CHEBI:30616"/>
        <dbReference type="ChEBI" id="CHEBI:33019"/>
        <dbReference type="ChEBI" id="CHEBI:57844"/>
        <dbReference type="ChEBI" id="CHEBI:78442"/>
        <dbReference type="ChEBI" id="CHEBI:78530"/>
        <dbReference type="ChEBI" id="CHEBI:456215"/>
        <dbReference type="EC" id="6.1.1.10"/>
    </reaction>
</comment>
<dbReference type="InterPro" id="IPR051270">
    <property type="entry name" value="Tyrosine-tRNA_ligase_regulator"/>
</dbReference>
<proteinExistence type="predicted"/>
<dbReference type="InterPro" id="IPR012340">
    <property type="entry name" value="NA-bd_OB-fold"/>
</dbReference>
<dbReference type="InterPro" id="IPR009080">
    <property type="entry name" value="tRNAsynth_Ia_anticodon-bd"/>
</dbReference>
<evidence type="ECO:0000256" key="1">
    <source>
        <dbReference type="ARBA" id="ARBA00003314"/>
    </source>
</evidence>
<keyword evidence="10" id="KW-0067">ATP-binding</keyword>
<comment type="function">
    <text evidence="1">Is required not only for elongation of protein synthesis but also for the initiation of all mRNA translation through initiator tRNA(fMet) aminoacylation.</text>
</comment>
<dbReference type="Gene3D" id="2.40.50.140">
    <property type="entry name" value="Nucleic acid-binding proteins"/>
    <property type="match status" value="1"/>
</dbReference>
<evidence type="ECO:0000256" key="14">
    <source>
        <dbReference type="ARBA" id="ARBA00030904"/>
    </source>
</evidence>
<accession>A0A7G2K1K3</accession>
<dbReference type="NCBIfam" id="TIGR00399">
    <property type="entry name" value="metG_C_term"/>
    <property type="match status" value="1"/>
</dbReference>
<evidence type="ECO:0000256" key="12">
    <source>
        <dbReference type="ARBA" id="ARBA00022917"/>
    </source>
</evidence>
<comment type="subunit">
    <text evidence="3">Homodimer.</text>
</comment>